<evidence type="ECO:0000313" key="2">
    <source>
        <dbReference type="Proteomes" id="UP000593943"/>
    </source>
</evidence>
<dbReference type="Proteomes" id="UP000593943">
    <property type="component" value="Chromosome"/>
</dbReference>
<accession>A0A7L9SMU4</accession>
<keyword evidence="2" id="KW-1185">Reference proteome</keyword>
<sequence length="62" mass="6917">MSVNGSTTTGAPSTLAALTGATNSFVRGFFGYRSASILFNRKYRCLQRCEQYNWSERFGSNH</sequence>
<reference evidence="1 2" key="1">
    <citation type="submission" date="2020-10" db="EMBL/GenBank/DDBJ databases">
        <title>Genome sequencing of Bifidobacterium eulemuris_DSMZ_100216.</title>
        <authorList>
            <person name="Kim J."/>
        </authorList>
    </citation>
    <scope>NUCLEOTIDE SEQUENCE [LARGE SCALE GENOMIC DNA]</scope>
    <source>
        <strain evidence="1 2">DSM 100216</strain>
    </source>
</reference>
<organism evidence="1 2">
    <name type="scientific">Bifidobacterium eulemuris</name>
    <dbReference type="NCBI Taxonomy" id="1765219"/>
    <lineage>
        <taxon>Bacteria</taxon>
        <taxon>Bacillati</taxon>
        <taxon>Actinomycetota</taxon>
        <taxon>Actinomycetes</taxon>
        <taxon>Bifidobacteriales</taxon>
        <taxon>Bifidobacteriaceae</taxon>
        <taxon>Bifidobacterium</taxon>
    </lineage>
</organism>
<dbReference type="EMBL" id="CP062938">
    <property type="protein sequence ID" value="QOL31678.1"/>
    <property type="molecule type" value="Genomic_DNA"/>
</dbReference>
<dbReference type="KEGG" id="beu:BE0216_03780"/>
<protein>
    <submittedName>
        <fullName evidence="1">Uncharacterized protein</fullName>
    </submittedName>
</protein>
<evidence type="ECO:0000313" key="1">
    <source>
        <dbReference type="EMBL" id="QOL31678.1"/>
    </source>
</evidence>
<dbReference type="RefSeq" id="WP_094636854.1">
    <property type="nucleotide sequence ID" value="NZ_CP062938.1"/>
</dbReference>
<proteinExistence type="predicted"/>
<gene>
    <name evidence="1" type="ORF">BE0216_03780</name>
</gene>
<dbReference type="AlphaFoldDB" id="A0A7L9SMU4"/>
<name>A0A7L9SMU4_9BIFI</name>